<accession>A0A941IM18</accession>
<sequence length="310" mass="34382">MALDVIEDSEQDLDEDVTLFTSLDRNVGWRQAYLVARRVEPVDDSVVGLGQPRARTAYRRISVHEFARRARTSDKRVRAYLRAWERAAADGIVPASASLDRETAVQLPDAAATPFYGEEGYYRGHEAYNMSEARLEAIERESESLGIRPQSCAFVAAHPKAVTAAIIADERTYKAAKKAFEEYERRQQQSDRTDREANRVALEEHLRSENQPEQDGAATGHGGREDESLEGQCSSRVLQDLGAARMSVLNALALLRKHPGALAPQQVAAITDFCETTRSALEDVRDLVATNHPDLSDAALKAFLEESETP</sequence>
<reference evidence="2" key="1">
    <citation type="submission" date="2021-04" db="EMBL/GenBank/DDBJ databases">
        <title>Genome based classification of Actinospica acidithermotolerans sp. nov., an actinobacterium isolated from an Indonesian hot spring.</title>
        <authorList>
            <person name="Kusuma A.B."/>
            <person name="Putra K.E."/>
            <person name="Nafisah S."/>
            <person name="Loh J."/>
            <person name="Nouioui I."/>
            <person name="Goodfellow M."/>
        </authorList>
    </citation>
    <scope>NUCLEOTIDE SEQUENCE</scope>
    <source>
        <strain evidence="2">MGRD01-02</strain>
    </source>
</reference>
<name>A0A941IM18_9ACTN</name>
<dbReference type="AlphaFoldDB" id="A0A941IM18"/>
<dbReference type="Proteomes" id="UP000676325">
    <property type="component" value="Unassembled WGS sequence"/>
</dbReference>
<evidence type="ECO:0000313" key="3">
    <source>
        <dbReference type="Proteomes" id="UP000676325"/>
    </source>
</evidence>
<protein>
    <submittedName>
        <fullName evidence="2">Uncharacterized protein</fullName>
    </submittedName>
</protein>
<proteinExistence type="predicted"/>
<feature type="region of interest" description="Disordered" evidence="1">
    <location>
        <begin position="203"/>
        <end position="232"/>
    </location>
</feature>
<dbReference type="EMBL" id="JAGSOH010000049">
    <property type="protein sequence ID" value="MBR7828146.1"/>
    <property type="molecule type" value="Genomic_DNA"/>
</dbReference>
<evidence type="ECO:0000313" key="2">
    <source>
        <dbReference type="EMBL" id="MBR7828146.1"/>
    </source>
</evidence>
<dbReference type="RefSeq" id="WP_212519285.1">
    <property type="nucleotide sequence ID" value="NZ_JAGSOH010000049.1"/>
</dbReference>
<comment type="caution">
    <text evidence="2">The sequence shown here is derived from an EMBL/GenBank/DDBJ whole genome shotgun (WGS) entry which is preliminary data.</text>
</comment>
<organism evidence="2 3">
    <name type="scientific">Actinospica acidithermotolerans</name>
    <dbReference type="NCBI Taxonomy" id="2828514"/>
    <lineage>
        <taxon>Bacteria</taxon>
        <taxon>Bacillati</taxon>
        <taxon>Actinomycetota</taxon>
        <taxon>Actinomycetes</taxon>
        <taxon>Catenulisporales</taxon>
        <taxon>Actinospicaceae</taxon>
        <taxon>Actinospica</taxon>
    </lineage>
</organism>
<keyword evidence="3" id="KW-1185">Reference proteome</keyword>
<gene>
    <name evidence="2" type="ORF">KDK95_17650</name>
</gene>
<evidence type="ECO:0000256" key="1">
    <source>
        <dbReference type="SAM" id="MobiDB-lite"/>
    </source>
</evidence>